<dbReference type="EMBL" id="VDLX02000021">
    <property type="protein sequence ID" value="KAB8189263.1"/>
    <property type="molecule type" value="Genomic_DNA"/>
</dbReference>
<evidence type="ECO:0000256" key="1">
    <source>
        <dbReference type="ARBA" id="ARBA00012513"/>
    </source>
</evidence>
<dbReference type="InterPro" id="IPR011009">
    <property type="entry name" value="Kinase-like_dom_sf"/>
</dbReference>
<evidence type="ECO:0000313" key="8">
    <source>
        <dbReference type="Proteomes" id="UP000312512"/>
    </source>
</evidence>
<accession>A0A5C4VJ07</accession>
<evidence type="ECO:0000256" key="5">
    <source>
        <dbReference type="ARBA" id="ARBA00022840"/>
    </source>
</evidence>
<comment type="caution">
    <text evidence="7">The sequence shown here is derived from an EMBL/GenBank/DDBJ whole genome shotgun (WGS) entry which is preliminary data.</text>
</comment>
<evidence type="ECO:0000259" key="6">
    <source>
        <dbReference type="PROSITE" id="PS50011"/>
    </source>
</evidence>
<keyword evidence="5" id="KW-0067">ATP-binding</keyword>
<dbReference type="GO" id="GO:0005524">
    <property type="term" value="F:ATP binding"/>
    <property type="evidence" value="ECO:0007669"/>
    <property type="project" value="UniProtKB-KW"/>
</dbReference>
<dbReference type="InterPro" id="IPR000719">
    <property type="entry name" value="Prot_kinase_dom"/>
</dbReference>
<keyword evidence="4" id="KW-0418">Kinase</keyword>
<name>A0A5C4VJ07_9ACTN</name>
<keyword evidence="3" id="KW-0547">Nucleotide-binding</keyword>
<dbReference type="GO" id="GO:0004674">
    <property type="term" value="F:protein serine/threonine kinase activity"/>
    <property type="evidence" value="ECO:0007669"/>
    <property type="project" value="UniProtKB-EC"/>
</dbReference>
<sequence>MKVLKGGADPGTRRRLARELESARRAVPFCTARVLEAEPDQATPYVVSGFAAGPSLQDRVRAEGPLRHGDLDRLAVGTACALAAIHAAGVVHRDFKPASAAGSRRATCGRTSASPGRSTPIPRPRPWWVAGPPYMAPGQLKGEHGSPAADVFARAATMVYAATGRAPFGDNTVAAVFNRILTQEPDLSGIPESLRGTLAACLSKEPRGRPSSRALLIGLVGPGDPTVAVPDVGPVPSVYVPPNWTGSTRVFPPEPGPRTVVRVINRRRRVPRRRPGRSCLPCRAGRTRGATAPAPAAWSARRCGRWSSAARCHRSWRTR</sequence>
<evidence type="ECO:0000256" key="4">
    <source>
        <dbReference type="ARBA" id="ARBA00022777"/>
    </source>
</evidence>
<dbReference type="EC" id="2.7.11.1" evidence="1"/>
<dbReference type="PROSITE" id="PS50011">
    <property type="entry name" value="PROTEIN_KINASE_DOM"/>
    <property type="match status" value="1"/>
</dbReference>
<reference evidence="7 8" key="1">
    <citation type="submission" date="2019-10" db="EMBL/GenBank/DDBJ databases">
        <title>Nonomuraea sp. nov., isolated from Phyllanthus amarus.</title>
        <authorList>
            <person name="Klykleung N."/>
            <person name="Tanasupawat S."/>
        </authorList>
    </citation>
    <scope>NUCLEOTIDE SEQUENCE [LARGE SCALE GENOMIC DNA]</scope>
    <source>
        <strain evidence="7 8">PA1-10</strain>
    </source>
</reference>
<dbReference type="PANTHER" id="PTHR43671">
    <property type="entry name" value="SERINE/THREONINE-PROTEIN KINASE NEK"/>
    <property type="match status" value="1"/>
</dbReference>
<dbReference type="InterPro" id="IPR050660">
    <property type="entry name" value="NEK_Ser/Thr_kinase"/>
</dbReference>
<evidence type="ECO:0000256" key="2">
    <source>
        <dbReference type="ARBA" id="ARBA00022679"/>
    </source>
</evidence>
<proteinExistence type="predicted"/>
<keyword evidence="8" id="KW-1185">Reference proteome</keyword>
<gene>
    <name evidence="7" type="ORF">FH608_041210</name>
</gene>
<dbReference type="OrthoDB" id="3915799at2"/>
<dbReference type="SUPFAM" id="SSF56112">
    <property type="entry name" value="Protein kinase-like (PK-like)"/>
    <property type="match status" value="1"/>
</dbReference>
<feature type="domain" description="Protein kinase" evidence="6">
    <location>
        <begin position="1"/>
        <end position="227"/>
    </location>
</feature>
<protein>
    <recommendedName>
        <fullName evidence="1">non-specific serine/threonine protein kinase</fullName>
        <ecNumber evidence="1">2.7.11.1</ecNumber>
    </recommendedName>
</protein>
<dbReference type="Proteomes" id="UP000312512">
    <property type="component" value="Unassembled WGS sequence"/>
</dbReference>
<keyword evidence="2" id="KW-0808">Transferase</keyword>
<evidence type="ECO:0000313" key="7">
    <source>
        <dbReference type="EMBL" id="KAB8189263.1"/>
    </source>
</evidence>
<dbReference type="PANTHER" id="PTHR43671:SF13">
    <property type="entry name" value="SERINE_THREONINE-PROTEIN KINASE NEK2"/>
    <property type="match status" value="1"/>
</dbReference>
<dbReference type="Gene3D" id="1.10.510.10">
    <property type="entry name" value="Transferase(Phosphotransferase) domain 1"/>
    <property type="match status" value="1"/>
</dbReference>
<evidence type="ECO:0000256" key="3">
    <source>
        <dbReference type="ARBA" id="ARBA00022741"/>
    </source>
</evidence>
<dbReference type="AlphaFoldDB" id="A0A5C4VJ07"/>
<dbReference type="SMART" id="SM00220">
    <property type="entry name" value="S_TKc"/>
    <property type="match status" value="1"/>
</dbReference>
<organism evidence="7 8">
    <name type="scientific">Nonomuraea phyllanthi</name>
    <dbReference type="NCBI Taxonomy" id="2219224"/>
    <lineage>
        <taxon>Bacteria</taxon>
        <taxon>Bacillati</taxon>
        <taxon>Actinomycetota</taxon>
        <taxon>Actinomycetes</taxon>
        <taxon>Streptosporangiales</taxon>
        <taxon>Streptosporangiaceae</taxon>
        <taxon>Nonomuraea</taxon>
    </lineage>
</organism>